<dbReference type="EC" id="3.1.2.28" evidence="2"/>
<comment type="similarity">
    <text evidence="2">Belongs to the 4-hydroxybenzoyl-CoA thioesterase family. DHNA-CoA hydrolase subfamily.</text>
</comment>
<gene>
    <name evidence="3" type="ordered locus">UCYN_07130</name>
</gene>
<comment type="pathway">
    <text evidence="2">Cofactor biosynthesis; phylloquinone biosynthesis.</text>
</comment>
<dbReference type="Proteomes" id="UP000001405">
    <property type="component" value="Chromosome"/>
</dbReference>
<evidence type="ECO:0000313" key="4">
    <source>
        <dbReference type="Proteomes" id="UP000001405"/>
    </source>
</evidence>
<dbReference type="RefSeq" id="WP_012954096.1">
    <property type="nucleotide sequence ID" value="NC_013771.1"/>
</dbReference>
<comment type="function">
    <text evidence="2">Catalyzes the hydrolysis of 1,4-dihydroxy-2-naphthoyl-CoA (DHNA-CoA) to 1,4-dihydroxy-2-naphthoate (DHNA), a reaction involved in phylloquinone (vitamin K1) biosynthesis.</text>
</comment>
<evidence type="ECO:0000256" key="1">
    <source>
        <dbReference type="ARBA" id="ARBA00022801"/>
    </source>
</evidence>
<comment type="catalytic activity">
    <reaction evidence="2">
        <text>1,4-dihydroxy-2-naphthoyl-CoA + H2O = 1,4-dihydroxy-2-naphthoate + CoA + H(+)</text>
        <dbReference type="Rhea" id="RHEA:26309"/>
        <dbReference type="ChEBI" id="CHEBI:11173"/>
        <dbReference type="ChEBI" id="CHEBI:15377"/>
        <dbReference type="ChEBI" id="CHEBI:15378"/>
        <dbReference type="ChEBI" id="CHEBI:57287"/>
        <dbReference type="ChEBI" id="CHEBI:58897"/>
        <dbReference type="EC" id="3.1.2.28"/>
    </reaction>
</comment>
<dbReference type="InterPro" id="IPR029069">
    <property type="entry name" value="HotDog_dom_sf"/>
</dbReference>
<comment type="pathway">
    <text evidence="2">Quinol/quinone metabolism; 1,4-dihydroxy-2-naphthoate biosynthesis; 1,4-dihydroxy-2-naphthoate from chorismate: step 7/7.</text>
</comment>
<evidence type="ECO:0000256" key="2">
    <source>
        <dbReference type="HAMAP-Rule" id="MF_02101"/>
    </source>
</evidence>
<dbReference type="KEGG" id="cyu:UCYN_07130"/>
<dbReference type="Gene3D" id="3.10.129.10">
    <property type="entry name" value="Hotdog Thioesterase"/>
    <property type="match status" value="1"/>
</dbReference>
<reference evidence="3 4" key="1">
    <citation type="journal article" date="2010" name="Nature">
        <title>Metabolic streamlining in an open-ocean nitrogen-fixing cyanobacterium.</title>
        <authorList>
            <person name="Tripp H.J."/>
            <person name="Bench S.R."/>
            <person name="Turk K.A."/>
            <person name="Foster R.A."/>
            <person name="Desany B.A."/>
            <person name="Niazi F."/>
            <person name="Affourtit J.P."/>
            <person name="Zehr J.P."/>
        </authorList>
    </citation>
    <scope>NUCLEOTIDE SEQUENCE [LARGE SCALE GENOMIC DNA]</scope>
    <source>
        <strain evidence="4">ALOHA</strain>
    </source>
</reference>
<dbReference type="InterPro" id="IPR022829">
    <property type="entry name" value="DHNA_CoA_hydrolase"/>
</dbReference>
<evidence type="ECO:0000313" key="3">
    <source>
        <dbReference type="EMBL" id="ADB95409.1"/>
    </source>
</evidence>
<dbReference type="CDD" id="cd00586">
    <property type="entry name" value="4HBT"/>
    <property type="match status" value="1"/>
</dbReference>
<dbReference type="HAMAP" id="MF_02101">
    <property type="entry name" value="DHNA_CoA_hydrolase"/>
    <property type="match status" value="1"/>
</dbReference>
<sequence length="139" mass="16093">MSYYRTIHLSDTDSAGVVYFASLLSICHEAYEKELQLIGIDLKNLFLNSETAIPITHAEIDFYQPLFCGYNLRLDTSINHYSNTEFSVIYYIFSESIPSRYSAVAKTTHVSIDINSRQRVTLESSILRWLHKKHHVINE</sequence>
<dbReference type="UniPathway" id="UPA01057">
    <property type="reaction ID" value="UER01033"/>
</dbReference>
<keyword evidence="1 2" id="KW-0378">Hydrolase</keyword>
<dbReference type="Pfam" id="PF13279">
    <property type="entry name" value="4HBT_2"/>
    <property type="match status" value="1"/>
</dbReference>
<organism evidence="4">
    <name type="scientific">Atelocyanobacterium thalassa (isolate ALOHA)</name>
    <dbReference type="NCBI Taxonomy" id="1453429"/>
    <lineage>
        <taxon>Bacteria</taxon>
        <taxon>Bacillati</taxon>
        <taxon>Cyanobacteriota</taxon>
        <taxon>Cyanophyceae</taxon>
        <taxon>Oscillatoriophycideae</taxon>
        <taxon>Chroococcales</taxon>
        <taxon>Aphanothecaceae</taxon>
        <taxon>Candidatus Atelocyanobacterium</taxon>
        <taxon>Candidatus Atelocyanobacterium thalassae</taxon>
    </lineage>
</organism>
<dbReference type="SUPFAM" id="SSF54637">
    <property type="entry name" value="Thioesterase/thiol ester dehydrase-isomerase"/>
    <property type="match status" value="1"/>
</dbReference>
<name>D3EPK9_ATETH</name>
<keyword evidence="4" id="KW-1185">Reference proteome</keyword>
<dbReference type="GO" id="GO:0042372">
    <property type="term" value="P:phylloquinone biosynthetic process"/>
    <property type="evidence" value="ECO:0007669"/>
    <property type="project" value="UniProtKB-UniRule"/>
</dbReference>
<dbReference type="AlphaFoldDB" id="D3EPK9"/>
<protein>
    <recommendedName>
        <fullName evidence="2">1,4-dihydroxy-2-naphthoyl-CoA hydrolase</fullName>
        <shortName evidence="2">DHNA-CoA hydrolase</shortName>
        <ecNumber evidence="2">3.1.2.28</ecNumber>
    </recommendedName>
    <alternativeName>
        <fullName evidence="2">DHNA-CoA thioesterase</fullName>
    </alternativeName>
</protein>
<dbReference type="EMBL" id="CP001842">
    <property type="protein sequence ID" value="ADB95409.1"/>
    <property type="molecule type" value="Genomic_DNA"/>
</dbReference>
<proteinExistence type="inferred from homology"/>
<feature type="active site" evidence="2">
    <location>
        <position position="13"/>
    </location>
</feature>
<dbReference type="GO" id="GO:0061522">
    <property type="term" value="F:1,4-dihydroxy-2-naphthoyl-CoA thioesterase activity"/>
    <property type="evidence" value="ECO:0007669"/>
    <property type="project" value="UniProtKB-EC"/>
</dbReference>
<dbReference type="UniPathway" id="UPA00995"/>
<dbReference type="STRING" id="1453429.UCYN_07130"/>
<dbReference type="OrthoDB" id="9800856at2"/>
<dbReference type="HOGENOM" id="CLU_101141_5_3_3"/>
<accession>D3EPK9</accession>
<dbReference type="PATRIC" id="fig|713887.8.peg.668"/>